<dbReference type="RefSeq" id="WP_057907066.1">
    <property type="nucleotide sequence ID" value="NZ_AYYZ01000029.1"/>
</dbReference>
<sequence length="258" mass="29635">MKKYLFLLAKTIKSQLEYNRSVYLLILGEFIAQFTFIFSFLILFKSLGNIKGYTISQAILIYATINICYTLAEMFGKGINDLAKLIRNGNLDVYLIRPMSVLLQVMGNAFEFSRVGRLIQSLLIFLITVWTSHIKWNFLKGSEMLLIIIAGIMLFLSIYLFFGTLSFFTTRQVSISVLLMGSGSDILHYPANALPRGIRFILMYLLPFGCINYLPFKYILGFSNNYLFCLTPWICFLFFIMVFAFWKTALSKYSSTGS</sequence>
<feature type="transmembrane region" description="Helical" evidence="1">
    <location>
        <begin position="145"/>
        <end position="168"/>
    </location>
</feature>
<dbReference type="Pfam" id="PF06182">
    <property type="entry name" value="ABC2_membrane_6"/>
    <property type="match status" value="1"/>
</dbReference>
<dbReference type="EMBL" id="AYYZ01000029">
    <property type="protein sequence ID" value="KRM52050.1"/>
    <property type="molecule type" value="Genomic_DNA"/>
</dbReference>
<dbReference type="PATRIC" id="fig|1423820.4.peg.1273"/>
<dbReference type="InterPro" id="IPR010390">
    <property type="entry name" value="ABC-2_transporter-like"/>
</dbReference>
<evidence type="ECO:0008006" key="4">
    <source>
        <dbReference type="Google" id="ProtNLM"/>
    </source>
</evidence>
<gene>
    <name evidence="2" type="ORF">FC64_GL001247</name>
</gene>
<evidence type="ECO:0000256" key="1">
    <source>
        <dbReference type="SAM" id="Phobius"/>
    </source>
</evidence>
<proteinExistence type="predicted"/>
<protein>
    <recommendedName>
        <fullName evidence="4">ABC transporter permease</fullName>
    </recommendedName>
</protein>
<feature type="transmembrane region" description="Helical" evidence="1">
    <location>
        <begin position="21"/>
        <end position="44"/>
    </location>
</feature>
<feature type="transmembrane region" description="Helical" evidence="1">
    <location>
        <begin position="197"/>
        <end position="214"/>
    </location>
</feature>
<evidence type="ECO:0000313" key="3">
    <source>
        <dbReference type="Proteomes" id="UP000051291"/>
    </source>
</evidence>
<feature type="transmembrane region" description="Helical" evidence="1">
    <location>
        <begin position="118"/>
        <end position="138"/>
    </location>
</feature>
<keyword evidence="3" id="KW-1185">Reference proteome</keyword>
<feature type="transmembrane region" description="Helical" evidence="1">
    <location>
        <begin position="50"/>
        <end position="72"/>
    </location>
</feature>
<dbReference type="AlphaFoldDB" id="A0A0R1ZCJ6"/>
<dbReference type="PANTHER" id="PTHR36833">
    <property type="entry name" value="SLR0610 PROTEIN-RELATED"/>
    <property type="match status" value="1"/>
</dbReference>
<name>A0A0R1ZCJ6_9LACO</name>
<accession>A0A0R1ZCJ6</accession>
<keyword evidence="1" id="KW-0472">Membrane</keyword>
<reference evidence="2 3" key="1">
    <citation type="journal article" date="2015" name="Genome Announc.">
        <title>Expanding the biotechnology potential of lactobacilli through comparative genomics of 213 strains and associated genera.</title>
        <authorList>
            <person name="Sun Z."/>
            <person name="Harris H.M."/>
            <person name="McCann A."/>
            <person name="Guo C."/>
            <person name="Argimon S."/>
            <person name="Zhang W."/>
            <person name="Yang X."/>
            <person name="Jeffery I.B."/>
            <person name="Cooney J.C."/>
            <person name="Kagawa T.F."/>
            <person name="Liu W."/>
            <person name="Song Y."/>
            <person name="Salvetti E."/>
            <person name="Wrobel A."/>
            <person name="Rasinkangas P."/>
            <person name="Parkhill J."/>
            <person name="Rea M.C."/>
            <person name="O'Sullivan O."/>
            <person name="Ritari J."/>
            <person name="Douillard F.P."/>
            <person name="Paul Ross R."/>
            <person name="Yang R."/>
            <person name="Briner A.E."/>
            <person name="Felis G.E."/>
            <person name="de Vos W.M."/>
            <person name="Barrangou R."/>
            <person name="Klaenhammer T.R."/>
            <person name="Caufield P.W."/>
            <person name="Cui Y."/>
            <person name="Zhang H."/>
            <person name="O'Toole P.W."/>
        </authorList>
    </citation>
    <scope>NUCLEOTIDE SEQUENCE [LARGE SCALE GENOMIC DNA]</scope>
    <source>
        <strain evidence="2 3">DSM 20653</strain>
    </source>
</reference>
<evidence type="ECO:0000313" key="2">
    <source>
        <dbReference type="EMBL" id="KRM52050.1"/>
    </source>
</evidence>
<comment type="caution">
    <text evidence="2">The sequence shown here is derived from an EMBL/GenBank/DDBJ whole genome shotgun (WGS) entry which is preliminary data.</text>
</comment>
<dbReference type="STRING" id="1423820.FC64_GL001247"/>
<dbReference type="Proteomes" id="UP000051291">
    <property type="component" value="Unassembled WGS sequence"/>
</dbReference>
<dbReference type="PANTHER" id="PTHR36833:SF1">
    <property type="entry name" value="INTEGRAL MEMBRANE TRANSPORT PROTEIN"/>
    <property type="match status" value="1"/>
</dbReference>
<organism evidence="2 3">
    <name type="scientific">Ligilactobacillus araffinosus DSM 20653</name>
    <dbReference type="NCBI Taxonomy" id="1423820"/>
    <lineage>
        <taxon>Bacteria</taxon>
        <taxon>Bacillati</taxon>
        <taxon>Bacillota</taxon>
        <taxon>Bacilli</taxon>
        <taxon>Lactobacillales</taxon>
        <taxon>Lactobacillaceae</taxon>
        <taxon>Ligilactobacillus</taxon>
    </lineage>
</organism>
<keyword evidence="1" id="KW-0812">Transmembrane</keyword>
<feature type="transmembrane region" description="Helical" evidence="1">
    <location>
        <begin position="226"/>
        <end position="246"/>
    </location>
</feature>
<keyword evidence="1" id="KW-1133">Transmembrane helix</keyword>